<dbReference type="HOGENOM" id="CLU_1837659_0_0_1"/>
<feature type="region of interest" description="Disordered" evidence="1">
    <location>
        <begin position="66"/>
        <end position="100"/>
    </location>
</feature>
<evidence type="ECO:0000256" key="1">
    <source>
        <dbReference type="SAM" id="MobiDB-lite"/>
    </source>
</evidence>
<name>T1KLK7_TETUR</name>
<accession>T1KLK7</accession>
<dbReference type="AlphaFoldDB" id="T1KLK7"/>
<reference evidence="3" key="1">
    <citation type="submission" date="2011-08" db="EMBL/GenBank/DDBJ databases">
        <authorList>
            <person name="Rombauts S."/>
        </authorList>
    </citation>
    <scope>NUCLEOTIDE SEQUENCE</scope>
    <source>
        <strain evidence="3">London</strain>
    </source>
</reference>
<dbReference type="EnsemblMetazoa" id="tetur14g02780.1">
    <property type="protein sequence ID" value="tetur14g02780.1"/>
    <property type="gene ID" value="tetur14g02780"/>
</dbReference>
<proteinExistence type="predicted"/>
<dbReference type="EMBL" id="CAEY01000211">
    <property type="status" value="NOT_ANNOTATED_CDS"/>
    <property type="molecule type" value="Genomic_DNA"/>
</dbReference>
<reference evidence="2" key="2">
    <citation type="submission" date="2015-06" db="UniProtKB">
        <authorList>
            <consortium name="EnsemblMetazoa"/>
        </authorList>
    </citation>
    <scope>IDENTIFICATION</scope>
</reference>
<dbReference type="Proteomes" id="UP000015104">
    <property type="component" value="Unassembled WGS sequence"/>
</dbReference>
<organism evidence="2 3">
    <name type="scientific">Tetranychus urticae</name>
    <name type="common">Two-spotted spider mite</name>
    <dbReference type="NCBI Taxonomy" id="32264"/>
    <lineage>
        <taxon>Eukaryota</taxon>
        <taxon>Metazoa</taxon>
        <taxon>Ecdysozoa</taxon>
        <taxon>Arthropoda</taxon>
        <taxon>Chelicerata</taxon>
        <taxon>Arachnida</taxon>
        <taxon>Acari</taxon>
        <taxon>Acariformes</taxon>
        <taxon>Trombidiformes</taxon>
        <taxon>Prostigmata</taxon>
        <taxon>Eleutherengona</taxon>
        <taxon>Raphignathae</taxon>
        <taxon>Tetranychoidea</taxon>
        <taxon>Tetranychidae</taxon>
        <taxon>Tetranychus</taxon>
    </lineage>
</organism>
<sequence>MMESADNSRASSGGGNHWWFGVAVIEAATAEDVFQPELTVELRQLISKLSKISIVLVDGSLIMNPNPAGSKVKPGASPVKGQRGEFDGGDGADGGDEFGGDAANGSFTHIDEQFNGALLHHSNCCCCRNGGENDLVGTHY</sequence>
<protein>
    <submittedName>
        <fullName evidence="2">Uncharacterized protein</fullName>
    </submittedName>
</protein>
<keyword evidence="3" id="KW-1185">Reference proteome</keyword>
<evidence type="ECO:0000313" key="2">
    <source>
        <dbReference type="EnsemblMetazoa" id="tetur14g02780.1"/>
    </source>
</evidence>
<evidence type="ECO:0000313" key="3">
    <source>
        <dbReference type="Proteomes" id="UP000015104"/>
    </source>
</evidence>
<feature type="compositionally biased region" description="Acidic residues" evidence="1">
    <location>
        <begin position="87"/>
        <end position="99"/>
    </location>
</feature>